<accession>A0AAE0HKL5</accession>
<sequence>MDDTVDGQDGESTDLTNKLGFPIVDIVPDGDIVLDVTLDTSKETLKAARKAAKPRPGQNVTPPVFKARSRVGYRVQLAVLKQNSKYFDNLLSDTRFTEARSIEETFQKLSLKNVKPSEADAADLPMVKIHEDDEATRSAGHGSVFEYLLRILHRKQSIAKAVSMQHLAVLALLADRFDCIAIVSRYLNALKYKWPATQTRVSRDDGPTLSRAAEENLRQKILVAWLLDQPPKLQIATRELIMYGSRRWSDYFDEDQDESYAAAWWDLPDDLEQELHHRRECVLTTIASIQTHFLGLYTSRTRQCKLGYDSSASCDSYQLGEMVKFLCSRNLLFLTSFAPSPFPPPPSTSSPTPGTTPSTTNTTSEIPDISTIDIGSILATLKQCPAYQIDKNHTHCGLRARALPAVEYVQAMLASGAVSIARQAWMRDRDGAAWLRSGGLDGGGVGHKGEGERKVFRFTRGLATDQRLRMEGAMAVDRSARALFTADEWDWSTEDRDESRGVEFGRWPAAR</sequence>
<evidence type="ECO:0008006" key="4">
    <source>
        <dbReference type="Google" id="ProtNLM"/>
    </source>
</evidence>
<comment type="caution">
    <text evidence="2">The sequence shown here is derived from an EMBL/GenBank/DDBJ whole genome shotgun (WGS) entry which is preliminary data.</text>
</comment>
<dbReference type="AlphaFoldDB" id="A0AAE0HKL5"/>
<dbReference type="EMBL" id="JAUEPN010000003">
    <property type="protein sequence ID" value="KAK3297989.1"/>
    <property type="molecule type" value="Genomic_DNA"/>
</dbReference>
<gene>
    <name evidence="2" type="ORF">B0H64DRAFT_423867</name>
</gene>
<feature type="region of interest" description="Disordered" evidence="1">
    <location>
        <begin position="342"/>
        <end position="366"/>
    </location>
</feature>
<protein>
    <recommendedName>
        <fullName evidence="4">BTB domain-containing protein</fullName>
    </recommendedName>
</protein>
<dbReference type="Proteomes" id="UP001278766">
    <property type="component" value="Unassembled WGS sequence"/>
</dbReference>
<evidence type="ECO:0000313" key="3">
    <source>
        <dbReference type="Proteomes" id="UP001278766"/>
    </source>
</evidence>
<dbReference type="RefSeq" id="XP_062661503.1">
    <property type="nucleotide sequence ID" value="XM_062805622.1"/>
</dbReference>
<proteinExistence type="predicted"/>
<dbReference type="GeneID" id="87842570"/>
<keyword evidence="3" id="KW-1185">Reference proteome</keyword>
<reference evidence="2" key="2">
    <citation type="submission" date="2023-06" db="EMBL/GenBank/DDBJ databases">
        <authorList>
            <consortium name="Lawrence Berkeley National Laboratory"/>
            <person name="Haridas S."/>
            <person name="Hensen N."/>
            <person name="Bonometti L."/>
            <person name="Westerberg I."/>
            <person name="Brannstrom I.O."/>
            <person name="Guillou S."/>
            <person name="Cros-Aarteil S."/>
            <person name="Calhoun S."/>
            <person name="Kuo A."/>
            <person name="Mondo S."/>
            <person name="Pangilinan J."/>
            <person name="Riley R."/>
            <person name="Labutti K."/>
            <person name="Andreopoulos B."/>
            <person name="Lipzen A."/>
            <person name="Chen C."/>
            <person name="Yanf M."/>
            <person name="Daum C."/>
            <person name="Ng V."/>
            <person name="Clum A."/>
            <person name="Steindorff A."/>
            <person name="Ohm R."/>
            <person name="Martin F."/>
            <person name="Silar P."/>
            <person name="Natvig D."/>
            <person name="Lalanne C."/>
            <person name="Gautier V."/>
            <person name="Ament-Velasquez S.L."/>
            <person name="Kruys A."/>
            <person name="Hutchinson M.I."/>
            <person name="Powell A.J."/>
            <person name="Barry K."/>
            <person name="Miller A.N."/>
            <person name="Grigoriev I.V."/>
            <person name="Debuchy R."/>
            <person name="Gladieux P."/>
            <person name="Thoren M.H."/>
            <person name="Johannesson H."/>
        </authorList>
    </citation>
    <scope>NUCLEOTIDE SEQUENCE</scope>
    <source>
        <strain evidence="2">CBS 168.71</strain>
    </source>
</reference>
<evidence type="ECO:0000313" key="2">
    <source>
        <dbReference type="EMBL" id="KAK3297989.1"/>
    </source>
</evidence>
<name>A0AAE0HKL5_9PEZI</name>
<evidence type="ECO:0000256" key="1">
    <source>
        <dbReference type="SAM" id="MobiDB-lite"/>
    </source>
</evidence>
<organism evidence="2 3">
    <name type="scientific">Chaetomium fimeti</name>
    <dbReference type="NCBI Taxonomy" id="1854472"/>
    <lineage>
        <taxon>Eukaryota</taxon>
        <taxon>Fungi</taxon>
        <taxon>Dikarya</taxon>
        <taxon>Ascomycota</taxon>
        <taxon>Pezizomycotina</taxon>
        <taxon>Sordariomycetes</taxon>
        <taxon>Sordariomycetidae</taxon>
        <taxon>Sordariales</taxon>
        <taxon>Chaetomiaceae</taxon>
        <taxon>Chaetomium</taxon>
    </lineage>
</organism>
<feature type="compositionally biased region" description="Low complexity" evidence="1">
    <location>
        <begin position="349"/>
        <end position="364"/>
    </location>
</feature>
<reference evidence="2" key="1">
    <citation type="journal article" date="2023" name="Mol. Phylogenet. Evol.">
        <title>Genome-scale phylogeny and comparative genomics of the fungal order Sordariales.</title>
        <authorList>
            <person name="Hensen N."/>
            <person name="Bonometti L."/>
            <person name="Westerberg I."/>
            <person name="Brannstrom I.O."/>
            <person name="Guillou S."/>
            <person name="Cros-Aarteil S."/>
            <person name="Calhoun S."/>
            <person name="Haridas S."/>
            <person name="Kuo A."/>
            <person name="Mondo S."/>
            <person name="Pangilinan J."/>
            <person name="Riley R."/>
            <person name="LaButti K."/>
            <person name="Andreopoulos B."/>
            <person name="Lipzen A."/>
            <person name="Chen C."/>
            <person name="Yan M."/>
            <person name="Daum C."/>
            <person name="Ng V."/>
            <person name="Clum A."/>
            <person name="Steindorff A."/>
            <person name="Ohm R.A."/>
            <person name="Martin F."/>
            <person name="Silar P."/>
            <person name="Natvig D.O."/>
            <person name="Lalanne C."/>
            <person name="Gautier V."/>
            <person name="Ament-Velasquez S.L."/>
            <person name="Kruys A."/>
            <person name="Hutchinson M.I."/>
            <person name="Powell A.J."/>
            <person name="Barry K."/>
            <person name="Miller A.N."/>
            <person name="Grigoriev I.V."/>
            <person name="Debuchy R."/>
            <person name="Gladieux P."/>
            <person name="Hiltunen Thoren M."/>
            <person name="Johannesson H."/>
        </authorList>
    </citation>
    <scope>NUCLEOTIDE SEQUENCE</scope>
    <source>
        <strain evidence="2">CBS 168.71</strain>
    </source>
</reference>